<dbReference type="EMBL" id="KE148178">
    <property type="protein sequence ID" value="EPE02485.1"/>
    <property type="molecule type" value="Genomic_DNA"/>
</dbReference>
<sequence>MGWAKGAVAHGHVGLGEVEAAKFAGRGNGHAVIEDDYSRGCAPIVRHYDAIGGTNVARKSLAGVGRQANVRGHLAGEVGSERVLLPE</sequence>
<proteinExistence type="predicted"/>
<protein>
    <submittedName>
        <fullName evidence="1">Uncharacterized protein</fullName>
    </submittedName>
</protein>
<accession>S3CPF7</accession>
<name>S3CPF7_OPHP1</name>
<organism evidence="1 2">
    <name type="scientific">Ophiostoma piceae (strain UAMH 11346)</name>
    <name type="common">Sap stain fungus</name>
    <dbReference type="NCBI Taxonomy" id="1262450"/>
    <lineage>
        <taxon>Eukaryota</taxon>
        <taxon>Fungi</taxon>
        <taxon>Dikarya</taxon>
        <taxon>Ascomycota</taxon>
        <taxon>Pezizomycotina</taxon>
        <taxon>Sordariomycetes</taxon>
        <taxon>Sordariomycetidae</taxon>
        <taxon>Ophiostomatales</taxon>
        <taxon>Ophiostomataceae</taxon>
        <taxon>Ophiostoma</taxon>
    </lineage>
</organism>
<gene>
    <name evidence="1" type="ORF">F503_06778</name>
</gene>
<dbReference type="AlphaFoldDB" id="S3CPF7"/>
<dbReference type="Proteomes" id="UP000016923">
    <property type="component" value="Unassembled WGS sequence"/>
</dbReference>
<evidence type="ECO:0000313" key="1">
    <source>
        <dbReference type="EMBL" id="EPE02485.1"/>
    </source>
</evidence>
<keyword evidence="2" id="KW-1185">Reference proteome</keyword>
<dbReference type="HOGENOM" id="CLU_2483944_0_0_1"/>
<dbReference type="VEuPathDB" id="FungiDB:F503_06778"/>
<evidence type="ECO:0000313" key="2">
    <source>
        <dbReference type="Proteomes" id="UP000016923"/>
    </source>
</evidence>
<reference evidence="1 2" key="1">
    <citation type="journal article" date="2013" name="BMC Genomics">
        <title>The genome and transcriptome of the pine saprophyte Ophiostoma piceae, and a comparison with the bark beetle-associated pine pathogen Grosmannia clavigera.</title>
        <authorList>
            <person name="Haridas S."/>
            <person name="Wang Y."/>
            <person name="Lim L."/>
            <person name="Massoumi Alamouti S."/>
            <person name="Jackman S."/>
            <person name="Docking R."/>
            <person name="Robertson G."/>
            <person name="Birol I."/>
            <person name="Bohlmann J."/>
            <person name="Breuil C."/>
        </authorList>
    </citation>
    <scope>NUCLEOTIDE SEQUENCE [LARGE SCALE GENOMIC DNA]</scope>
    <source>
        <strain evidence="1 2">UAMH 11346</strain>
    </source>
</reference>